<evidence type="ECO:0000313" key="7">
    <source>
        <dbReference type="Proteomes" id="UP000730739"/>
    </source>
</evidence>
<proteinExistence type="inferred from homology"/>
<dbReference type="SUPFAM" id="SSF51316">
    <property type="entry name" value="Mss4-like"/>
    <property type="match status" value="1"/>
</dbReference>
<name>A0ABS4QZ18_9HYPH</name>
<gene>
    <name evidence="6" type="ORF">J2Z31_002379</name>
</gene>
<dbReference type="PROSITE" id="PS51891">
    <property type="entry name" value="CENP_V_GFA"/>
    <property type="match status" value="1"/>
</dbReference>
<dbReference type="Gene3D" id="3.90.1590.10">
    <property type="entry name" value="glutathione-dependent formaldehyde- activating enzyme (gfa)"/>
    <property type="match status" value="1"/>
</dbReference>
<keyword evidence="2" id="KW-0479">Metal-binding</keyword>
<evidence type="ECO:0000256" key="4">
    <source>
        <dbReference type="ARBA" id="ARBA00023239"/>
    </source>
</evidence>
<comment type="caution">
    <text evidence="6">The sequence shown here is derived from an EMBL/GenBank/DDBJ whole genome shotgun (WGS) entry which is preliminary data.</text>
</comment>
<evidence type="ECO:0000259" key="5">
    <source>
        <dbReference type="PROSITE" id="PS51891"/>
    </source>
</evidence>
<evidence type="ECO:0000256" key="2">
    <source>
        <dbReference type="ARBA" id="ARBA00022723"/>
    </source>
</evidence>
<dbReference type="PANTHER" id="PTHR33337:SF40">
    <property type="entry name" value="CENP-V_GFA DOMAIN-CONTAINING PROTEIN-RELATED"/>
    <property type="match status" value="1"/>
</dbReference>
<reference evidence="6 7" key="1">
    <citation type="submission" date="2021-03" db="EMBL/GenBank/DDBJ databases">
        <title>Genomic Encyclopedia of Type Strains, Phase IV (KMG-IV): sequencing the most valuable type-strain genomes for metagenomic binning, comparative biology and taxonomic classification.</title>
        <authorList>
            <person name="Goeker M."/>
        </authorList>
    </citation>
    <scope>NUCLEOTIDE SEQUENCE [LARGE SCALE GENOMIC DNA]</scope>
    <source>
        <strain evidence="6 7">DSM 13372</strain>
    </source>
</reference>
<protein>
    <recommendedName>
        <fullName evidence="5">CENP-V/GFA domain-containing protein</fullName>
    </recommendedName>
</protein>
<evidence type="ECO:0000256" key="1">
    <source>
        <dbReference type="ARBA" id="ARBA00005495"/>
    </source>
</evidence>
<dbReference type="PANTHER" id="PTHR33337">
    <property type="entry name" value="GFA DOMAIN-CONTAINING PROTEIN"/>
    <property type="match status" value="1"/>
</dbReference>
<organism evidence="6 7">
    <name type="scientific">Sinorhizobium kostiense</name>
    <dbReference type="NCBI Taxonomy" id="76747"/>
    <lineage>
        <taxon>Bacteria</taxon>
        <taxon>Pseudomonadati</taxon>
        <taxon>Pseudomonadota</taxon>
        <taxon>Alphaproteobacteria</taxon>
        <taxon>Hyphomicrobiales</taxon>
        <taxon>Rhizobiaceae</taxon>
        <taxon>Sinorhizobium/Ensifer group</taxon>
        <taxon>Sinorhizobium</taxon>
    </lineage>
</organism>
<dbReference type="Pfam" id="PF04828">
    <property type="entry name" value="GFA"/>
    <property type="match status" value="1"/>
</dbReference>
<dbReference type="EMBL" id="JAGILA010000002">
    <property type="protein sequence ID" value="MBP2235887.1"/>
    <property type="molecule type" value="Genomic_DNA"/>
</dbReference>
<dbReference type="RefSeq" id="WP_209602049.1">
    <property type="nucleotide sequence ID" value="NZ_JAGILA010000002.1"/>
</dbReference>
<keyword evidence="4" id="KW-0456">Lyase</keyword>
<keyword evidence="7" id="KW-1185">Reference proteome</keyword>
<feature type="domain" description="CENP-V/GFA" evidence="5">
    <location>
        <begin position="3"/>
        <end position="122"/>
    </location>
</feature>
<comment type="similarity">
    <text evidence="1">Belongs to the Gfa family.</text>
</comment>
<dbReference type="Proteomes" id="UP000730739">
    <property type="component" value="Unassembled WGS sequence"/>
</dbReference>
<evidence type="ECO:0000256" key="3">
    <source>
        <dbReference type="ARBA" id="ARBA00022833"/>
    </source>
</evidence>
<evidence type="ECO:0000313" key="6">
    <source>
        <dbReference type="EMBL" id="MBP2235887.1"/>
    </source>
</evidence>
<keyword evidence="3" id="KW-0862">Zinc</keyword>
<accession>A0ABS4QZ18</accession>
<dbReference type="InterPro" id="IPR006913">
    <property type="entry name" value="CENP-V/GFA"/>
</dbReference>
<sequence length="134" mass="14789">MHIEGECHCGFVTYEADIDPELVAICHCTDCQRLTGAAYRVSASTPSTSFRLTGGDPKLYIKIAENGRKRLQYFCPQCGSPIYTTGTDEDAKEVGIRLGTINQRRELKPRKQIWCSSALPWIGDVAGLPGRPRG</sequence>
<dbReference type="InterPro" id="IPR011057">
    <property type="entry name" value="Mss4-like_sf"/>
</dbReference>